<protein>
    <submittedName>
        <fullName evidence="1">Uncharacterized protein</fullName>
    </submittedName>
</protein>
<evidence type="ECO:0000313" key="2">
    <source>
        <dbReference type="Proteomes" id="UP000323380"/>
    </source>
</evidence>
<evidence type="ECO:0000313" key="1">
    <source>
        <dbReference type="EMBL" id="TYB40052.1"/>
    </source>
</evidence>
<proteinExistence type="predicted"/>
<sequence>MPGARCPVPGARCPVPGARCPVPGAGWGGAGWGGAGWGGGIGDWFEFGGCCAVELGSTWGSWSVDGCLSVA</sequence>
<name>A0A5D0N6H4_9ACTN</name>
<dbReference type="Proteomes" id="UP000323380">
    <property type="component" value="Unassembled WGS sequence"/>
</dbReference>
<dbReference type="EMBL" id="VSFG01000013">
    <property type="protein sequence ID" value="TYB40052.1"/>
    <property type="molecule type" value="Genomic_DNA"/>
</dbReference>
<keyword evidence="2" id="KW-1185">Reference proteome</keyword>
<comment type="caution">
    <text evidence="1">The sequence shown here is derived from an EMBL/GenBank/DDBJ whole genome shotgun (WGS) entry which is preliminary data.</text>
</comment>
<gene>
    <name evidence="1" type="ORF">FXF69_39320</name>
</gene>
<organism evidence="1 2">
    <name type="scientific">Actinomadura chibensis</name>
    <dbReference type="NCBI Taxonomy" id="392828"/>
    <lineage>
        <taxon>Bacteria</taxon>
        <taxon>Bacillati</taxon>
        <taxon>Actinomycetota</taxon>
        <taxon>Actinomycetes</taxon>
        <taxon>Streptosporangiales</taxon>
        <taxon>Thermomonosporaceae</taxon>
        <taxon>Actinomadura</taxon>
    </lineage>
</organism>
<dbReference type="AlphaFoldDB" id="A0A5D0N6H4"/>
<reference evidence="1 2" key="1">
    <citation type="submission" date="2019-08" db="EMBL/GenBank/DDBJ databases">
        <title>Actinomadura sp. nov. CYP1-5 isolated from mountain soil.</title>
        <authorList>
            <person name="Songsumanus A."/>
            <person name="Kuncharoen N."/>
            <person name="Kudo T."/>
            <person name="Yuki M."/>
            <person name="Igarashi Y."/>
            <person name="Tanasupawat S."/>
        </authorList>
    </citation>
    <scope>NUCLEOTIDE SEQUENCE [LARGE SCALE GENOMIC DNA]</scope>
    <source>
        <strain evidence="1 2">JCM 14158</strain>
    </source>
</reference>
<accession>A0A5D0N6H4</accession>